<comment type="similarity">
    <text evidence="2">Belongs to the membrane fusion protein (MFP) (TC 8.A.1) family.</text>
</comment>
<dbReference type="AlphaFoldDB" id="A0A4R0GTU5"/>
<evidence type="ECO:0000313" key="8">
    <source>
        <dbReference type="Proteomes" id="UP000291793"/>
    </source>
</evidence>
<reference evidence="7 8" key="1">
    <citation type="submission" date="2019-02" db="EMBL/GenBank/DDBJ databases">
        <title>The draft genome of Kosakonia quasisacchari strain WCHKQ120001.</title>
        <authorList>
            <person name="Wang C."/>
            <person name="Feng Y."/>
            <person name="Zong Z."/>
        </authorList>
    </citation>
    <scope>NUCLEOTIDE SEQUENCE [LARGE SCALE GENOMIC DNA]</scope>
    <source>
        <strain evidence="7 8">WCHKQ120001</strain>
    </source>
</reference>
<name>A0A4R0GTU5_9ENTR</name>
<feature type="domain" description="Multidrug resistance protein MdtA-like alpha-helical hairpin" evidence="5">
    <location>
        <begin position="109"/>
        <end position="166"/>
    </location>
</feature>
<dbReference type="RefSeq" id="WP_131412736.1">
    <property type="nucleotide sequence ID" value="NZ_SJOP01000023.1"/>
</dbReference>
<keyword evidence="4" id="KW-0812">Transmembrane</keyword>
<dbReference type="Gene3D" id="2.40.30.170">
    <property type="match status" value="1"/>
</dbReference>
<evidence type="ECO:0000256" key="2">
    <source>
        <dbReference type="ARBA" id="ARBA00009477"/>
    </source>
</evidence>
<dbReference type="Proteomes" id="UP000291793">
    <property type="component" value="Unassembled WGS sequence"/>
</dbReference>
<dbReference type="InterPro" id="IPR058625">
    <property type="entry name" value="MdtA-like_BSH"/>
</dbReference>
<comment type="subcellular location">
    <subcellularLocation>
        <location evidence="1">Membrane</location>
        <topology evidence="1">Single-pass membrane protein</topology>
    </subcellularLocation>
</comment>
<evidence type="ECO:0000256" key="4">
    <source>
        <dbReference type="SAM" id="Phobius"/>
    </source>
</evidence>
<dbReference type="InterPro" id="IPR058624">
    <property type="entry name" value="MdtA-like_HH"/>
</dbReference>
<dbReference type="PANTHER" id="PTHR30367">
    <property type="entry name" value="P-HYDROXYBENZOIC ACID EFFLUX PUMP SUBUNIT AAEA-RELATED"/>
    <property type="match status" value="1"/>
</dbReference>
<keyword evidence="8" id="KW-1185">Reference proteome</keyword>
<feature type="domain" description="Multidrug resistance protein MdtA-like barrel-sandwich hybrid" evidence="6">
    <location>
        <begin position="48"/>
        <end position="231"/>
    </location>
</feature>
<accession>A0A4R0GTU5</accession>
<dbReference type="Pfam" id="PF25917">
    <property type="entry name" value="BSH_RND"/>
    <property type="match status" value="1"/>
</dbReference>
<keyword evidence="4" id="KW-1133">Transmembrane helix</keyword>
<organism evidence="7 8">
    <name type="scientific">Kosakonia quasisacchari</name>
    <dbReference type="NCBI Taxonomy" id="2529380"/>
    <lineage>
        <taxon>Bacteria</taxon>
        <taxon>Pseudomonadati</taxon>
        <taxon>Pseudomonadota</taxon>
        <taxon>Gammaproteobacteria</taxon>
        <taxon>Enterobacterales</taxon>
        <taxon>Enterobacteriaceae</taxon>
        <taxon>Kosakonia</taxon>
    </lineage>
</organism>
<protein>
    <submittedName>
        <fullName evidence="7">HlyD family secretion protein</fullName>
    </submittedName>
</protein>
<evidence type="ECO:0000256" key="3">
    <source>
        <dbReference type="SAM" id="Coils"/>
    </source>
</evidence>
<comment type="caution">
    <text evidence="7">The sequence shown here is derived from an EMBL/GenBank/DDBJ whole genome shotgun (WGS) entry which is preliminary data.</text>
</comment>
<dbReference type="OrthoDB" id="8958519at2"/>
<dbReference type="InterPro" id="IPR050393">
    <property type="entry name" value="MFP_Efflux_Pump"/>
</dbReference>
<dbReference type="SUPFAM" id="SSF111369">
    <property type="entry name" value="HlyD-like secretion proteins"/>
    <property type="match status" value="2"/>
</dbReference>
<gene>
    <name evidence="7" type="ORF">E0L21_20495</name>
</gene>
<keyword evidence="4" id="KW-0472">Membrane</keyword>
<evidence type="ECO:0000256" key="1">
    <source>
        <dbReference type="ARBA" id="ARBA00004167"/>
    </source>
</evidence>
<feature type="transmembrane region" description="Helical" evidence="4">
    <location>
        <begin position="12"/>
        <end position="33"/>
    </location>
</feature>
<keyword evidence="3" id="KW-0175">Coiled coil</keyword>
<evidence type="ECO:0000313" key="7">
    <source>
        <dbReference type="EMBL" id="TCC00084.1"/>
    </source>
</evidence>
<evidence type="ECO:0000259" key="5">
    <source>
        <dbReference type="Pfam" id="PF25876"/>
    </source>
</evidence>
<dbReference type="PANTHER" id="PTHR30367:SF6">
    <property type="entry name" value="SECRETION PROTEIN-RELATED"/>
    <property type="match status" value="1"/>
</dbReference>
<sequence length="355" mass="39292">MMTPEQKFARWVRVSIASFLLMFVYFIVADIWIPLTPDSTVMRVVTPVSARVSGYVAQVYVQNNSLVKKGDLLFELDATPFNNQVEAAQIALAQAKLTNQQLDAQIVAAQASLKTAQLTAQNNRVTFERYQNLSAMHNVSQSDLDKVRTTWQSSVQSVNNLSASIDALNVERGDRDDARNVTLQKYRNALQQAQLNLNWTQVHAEANGVVSNLQLSPGFYATTGTAALALVHDKTDIVADFREKSLRHTRVGTDAAVVFDALPGHVFKAHVTSSDAGVLAGQQAVNGELSEPQTSNRWVRDAQRMRIHVALDEPLPKQLPTGARATVQLYNSEGLFARFFSGLQIHLVSLLHYVY</sequence>
<dbReference type="Gene3D" id="1.10.287.470">
    <property type="entry name" value="Helix hairpin bin"/>
    <property type="match status" value="1"/>
</dbReference>
<evidence type="ECO:0000259" key="6">
    <source>
        <dbReference type="Pfam" id="PF25917"/>
    </source>
</evidence>
<dbReference type="Pfam" id="PF25876">
    <property type="entry name" value="HH_MFP_RND"/>
    <property type="match status" value="1"/>
</dbReference>
<proteinExistence type="inferred from homology"/>
<dbReference type="Gene3D" id="2.40.50.100">
    <property type="match status" value="1"/>
</dbReference>
<feature type="coiled-coil region" evidence="3">
    <location>
        <begin position="85"/>
        <end position="112"/>
    </location>
</feature>
<dbReference type="EMBL" id="SJOP01000023">
    <property type="protein sequence ID" value="TCC00084.1"/>
    <property type="molecule type" value="Genomic_DNA"/>
</dbReference>